<dbReference type="OrthoDB" id="2155246at2759"/>
<dbReference type="PANTHER" id="PTHR12521:SF0">
    <property type="entry name" value="ADP-RIBOSE GLYCOHYDROLASE OARD1"/>
    <property type="match status" value="1"/>
</dbReference>
<evidence type="ECO:0000313" key="7">
    <source>
        <dbReference type="Proteomes" id="UP000799118"/>
    </source>
</evidence>
<evidence type="ECO:0000256" key="1">
    <source>
        <dbReference type="ARBA" id="ARBA00006575"/>
    </source>
</evidence>
<dbReference type="GO" id="GO:0140291">
    <property type="term" value="P:peptidyl-glutamate ADP-deribosylation"/>
    <property type="evidence" value="ECO:0007669"/>
    <property type="project" value="TreeGrafter"/>
</dbReference>
<dbReference type="Pfam" id="PF01661">
    <property type="entry name" value="Macro"/>
    <property type="match status" value="1"/>
</dbReference>
<dbReference type="InterPro" id="IPR043472">
    <property type="entry name" value="Macro_dom-like"/>
</dbReference>
<dbReference type="SUPFAM" id="SSF52949">
    <property type="entry name" value="Macro domain-like"/>
    <property type="match status" value="1"/>
</dbReference>
<accession>A0A6A4HQQ2</accession>
<evidence type="ECO:0000259" key="5">
    <source>
        <dbReference type="Pfam" id="PF01661"/>
    </source>
</evidence>
<dbReference type="EMBL" id="ML769470">
    <property type="protein sequence ID" value="KAE9399354.1"/>
    <property type="molecule type" value="Genomic_DNA"/>
</dbReference>
<name>A0A6A4HQQ2_9AGAR</name>
<evidence type="ECO:0000256" key="4">
    <source>
        <dbReference type="ARBA" id="ARBA00034427"/>
    </source>
</evidence>
<evidence type="ECO:0000256" key="3">
    <source>
        <dbReference type="ARBA" id="ARBA00019744"/>
    </source>
</evidence>
<gene>
    <name evidence="6" type="ORF">BT96DRAFT_820687</name>
</gene>
<dbReference type="EC" id="3.1.3.84" evidence="2"/>
<dbReference type="PANTHER" id="PTHR12521">
    <property type="entry name" value="PROTEIN C6ORF130"/>
    <property type="match status" value="1"/>
</dbReference>
<comment type="similarity">
    <text evidence="1">Belongs to the POA1 family.</text>
</comment>
<comment type="catalytic activity">
    <reaction evidence="4">
        <text>ADP-alpha-D-ribose 1''-phosphate + H2O = ADP-D-ribose + phosphate</text>
        <dbReference type="Rhea" id="RHEA:25029"/>
        <dbReference type="ChEBI" id="CHEBI:15377"/>
        <dbReference type="ChEBI" id="CHEBI:43474"/>
        <dbReference type="ChEBI" id="CHEBI:57967"/>
        <dbReference type="ChEBI" id="CHEBI:58753"/>
        <dbReference type="EC" id="3.1.3.84"/>
    </reaction>
</comment>
<evidence type="ECO:0000256" key="2">
    <source>
        <dbReference type="ARBA" id="ARBA00012983"/>
    </source>
</evidence>
<dbReference type="InterPro" id="IPR002589">
    <property type="entry name" value="Macro_dom"/>
</dbReference>
<keyword evidence="7" id="KW-1185">Reference proteome</keyword>
<proteinExistence type="inferred from homology"/>
<organism evidence="6 7">
    <name type="scientific">Gymnopus androsaceus JB14</name>
    <dbReference type="NCBI Taxonomy" id="1447944"/>
    <lineage>
        <taxon>Eukaryota</taxon>
        <taxon>Fungi</taxon>
        <taxon>Dikarya</taxon>
        <taxon>Basidiomycota</taxon>
        <taxon>Agaricomycotina</taxon>
        <taxon>Agaricomycetes</taxon>
        <taxon>Agaricomycetidae</taxon>
        <taxon>Agaricales</taxon>
        <taxon>Marasmiineae</taxon>
        <taxon>Omphalotaceae</taxon>
        <taxon>Gymnopus</taxon>
    </lineage>
</organism>
<feature type="non-terminal residue" evidence="6">
    <location>
        <position position="1"/>
    </location>
</feature>
<dbReference type="AlphaFoldDB" id="A0A6A4HQQ2"/>
<reference evidence="6" key="1">
    <citation type="journal article" date="2019" name="Environ. Microbiol.">
        <title>Fungal ecological strategies reflected in gene transcription - a case study of two litter decomposers.</title>
        <authorList>
            <person name="Barbi F."/>
            <person name="Kohler A."/>
            <person name="Barry K."/>
            <person name="Baskaran P."/>
            <person name="Daum C."/>
            <person name="Fauchery L."/>
            <person name="Ihrmark K."/>
            <person name="Kuo A."/>
            <person name="LaButti K."/>
            <person name="Lipzen A."/>
            <person name="Morin E."/>
            <person name="Grigoriev I.V."/>
            <person name="Henrissat B."/>
            <person name="Lindahl B."/>
            <person name="Martin F."/>
        </authorList>
    </citation>
    <scope>NUCLEOTIDE SEQUENCE</scope>
    <source>
        <strain evidence="6">JB14</strain>
    </source>
</reference>
<dbReference type="Proteomes" id="UP000799118">
    <property type="component" value="Unassembled WGS sequence"/>
</dbReference>
<dbReference type="Gene3D" id="3.40.220.10">
    <property type="entry name" value="Leucine Aminopeptidase, subunit E, domain 1"/>
    <property type="match status" value="1"/>
</dbReference>
<feature type="domain" description="Macro" evidence="5">
    <location>
        <begin position="6"/>
        <end position="112"/>
    </location>
</feature>
<protein>
    <recommendedName>
        <fullName evidence="3">ADP-ribose 1''-phosphate phosphatase</fullName>
        <ecNumber evidence="2">3.1.3.84</ecNumber>
    </recommendedName>
</protein>
<sequence length="132" mass="14849">RRIVFVHACNTVGSWGAGIALAFKDRFPAQFEVYRDWCMSMSHQVDNISIYIACLFTSQAYGRRKDSPEQILAATREALGDLERHNGSGRYILGNRFNSGRFGVPWEGTAAIVEELGMEMTVYAPLEEEPKV</sequence>
<dbReference type="InterPro" id="IPR050892">
    <property type="entry name" value="ADP-ribose_metab_enzymes"/>
</dbReference>
<evidence type="ECO:0000313" key="6">
    <source>
        <dbReference type="EMBL" id="KAE9399354.1"/>
    </source>
</evidence>